<keyword evidence="3" id="KW-0408">Iron</keyword>
<dbReference type="InterPro" id="IPR017896">
    <property type="entry name" value="4Fe4S_Fe-S-bd"/>
</dbReference>
<dbReference type="PROSITE" id="PS51379">
    <property type="entry name" value="4FE4S_FER_2"/>
    <property type="match status" value="2"/>
</dbReference>
<keyword evidence="2" id="KW-0479">Metal-binding</keyword>
<dbReference type="Gene3D" id="3.30.70.20">
    <property type="match status" value="1"/>
</dbReference>
<dbReference type="GO" id="GO:0051539">
    <property type="term" value="F:4 iron, 4 sulfur cluster binding"/>
    <property type="evidence" value="ECO:0007669"/>
    <property type="project" value="UniProtKB-KW"/>
</dbReference>
<evidence type="ECO:0000259" key="5">
    <source>
        <dbReference type="PROSITE" id="PS51379"/>
    </source>
</evidence>
<dbReference type="PROSITE" id="PS00198">
    <property type="entry name" value="4FE4S_FER_1"/>
    <property type="match status" value="1"/>
</dbReference>
<proteinExistence type="predicted"/>
<name>A0A9D1ENL7_9FIRM</name>
<feature type="domain" description="4Fe-4S ferredoxin-type" evidence="5">
    <location>
        <begin position="81"/>
        <end position="110"/>
    </location>
</feature>
<feature type="domain" description="4Fe-4S ferredoxin-type" evidence="5">
    <location>
        <begin position="2"/>
        <end position="31"/>
    </location>
</feature>
<dbReference type="AlphaFoldDB" id="A0A9D1ENL7"/>
<evidence type="ECO:0000256" key="1">
    <source>
        <dbReference type="ARBA" id="ARBA00022485"/>
    </source>
</evidence>
<protein>
    <submittedName>
        <fullName evidence="6">4Fe-4S binding protein</fullName>
    </submittedName>
</protein>
<dbReference type="SUPFAM" id="SSF54862">
    <property type="entry name" value="4Fe-4S ferredoxins"/>
    <property type="match status" value="1"/>
</dbReference>
<keyword evidence="4" id="KW-0411">Iron-sulfur</keyword>
<evidence type="ECO:0000256" key="3">
    <source>
        <dbReference type="ARBA" id="ARBA00023004"/>
    </source>
</evidence>
<evidence type="ECO:0000313" key="6">
    <source>
        <dbReference type="EMBL" id="HIS24620.1"/>
    </source>
</evidence>
<gene>
    <name evidence="6" type="ORF">IAD01_04365</name>
</gene>
<dbReference type="EMBL" id="DVIR01000039">
    <property type="protein sequence ID" value="HIS24620.1"/>
    <property type="molecule type" value="Genomic_DNA"/>
</dbReference>
<reference evidence="6" key="1">
    <citation type="submission" date="2020-10" db="EMBL/GenBank/DDBJ databases">
        <authorList>
            <person name="Gilroy R."/>
        </authorList>
    </citation>
    <scope>NUCLEOTIDE SEQUENCE</scope>
    <source>
        <strain evidence="6">CHK157-1446</strain>
    </source>
</reference>
<keyword evidence="1" id="KW-0004">4Fe-4S</keyword>
<evidence type="ECO:0000256" key="4">
    <source>
        <dbReference type="ARBA" id="ARBA00023014"/>
    </source>
</evidence>
<dbReference type="InterPro" id="IPR050954">
    <property type="entry name" value="ET_IronSulfur_Cluster-Binding"/>
</dbReference>
<dbReference type="InterPro" id="IPR017900">
    <property type="entry name" value="4Fe4S_Fe_S_CS"/>
</dbReference>
<dbReference type="PANTHER" id="PTHR43177:SF3">
    <property type="entry name" value="PROTEIN NRFC HOMOLOG"/>
    <property type="match status" value="1"/>
</dbReference>
<organism evidence="6 7">
    <name type="scientific">Candidatus Faeciplasma gallinarum</name>
    <dbReference type="NCBI Taxonomy" id="2840799"/>
    <lineage>
        <taxon>Bacteria</taxon>
        <taxon>Bacillati</taxon>
        <taxon>Bacillota</taxon>
        <taxon>Clostridia</taxon>
        <taxon>Eubacteriales</taxon>
        <taxon>Oscillospiraceae</taxon>
        <taxon>Oscillospiraceae incertae sedis</taxon>
        <taxon>Candidatus Faeciplasma</taxon>
    </lineage>
</organism>
<accession>A0A9D1ENL7</accession>
<dbReference type="Pfam" id="PF13247">
    <property type="entry name" value="Fer4_11"/>
    <property type="match status" value="1"/>
</dbReference>
<dbReference type="GO" id="GO:0046872">
    <property type="term" value="F:metal ion binding"/>
    <property type="evidence" value="ECO:0007669"/>
    <property type="project" value="UniProtKB-KW"/>
</dbReference>
<dbReference type="Proteomes" id="UP000823982">
    <property type="component" value="Unassembled WGS sequence"/>
</dbReference>
<sequence length="143" mass="15494">MKRVFVNEKWCLGCHLCEYNCAFANSGCDDMVKALKGKDIYPRIKVEGDDKITYAVSCRHCTDPICVRSCISGALSKSEDGMVSIDKNKCIGCLTCVLVCPYGAISQDETGAVQKCELCLKNSCGSPACVAGCPNNAIVYEER</sequence>
<comment type="caution">
    <text evidence="6">The sequence shown here is derived from an EMBL/GenBank/DDBJ whole genome shotgun (WGS) entry which is preliminary data.</text>
</comment>
<dbReference type="PANTHER" id="PTHR43177">
    <property type="entry name" value="PROTEIN NRFC"/>
    <property type="match status" value="1"/>
</dbReference>
<evidence type="ECO:0000256" key="2">
    <source>
        <dbReference type="ARBA" id="ARBA00022723"/>
    </source>
</evidence>
<evidence type="ECO:0000313" key="7">
    <source>
        <dbReference type="Proteomes" id="UP000823982"/>
    </source>
</evidence>
<reference evidence="6" key="2">
    <citation type="journal article" date="2021" name="PeerJ">
        <title>Extensive microbial diversity within the chicken gut microbiome revealed by metagenomics and culture.</title>
        <authorList>
            <person name="Gilroy R."/>
            <person name="Ravi A."/>
            <person name="Getino M."/>
            <person name="Pursley I."/>
            <person name="Horton D.L."/>
            <person name="Alikhan N.F."/>
            <person name="Baker D."/>
            <person name="Gharbi K."/>
            <person name="Hall N."/>
            <person name="Watson M."/>
            <person name="Adriaenssens E.M."/>
            <person name="Foster-Nyarko E."/>
            <person name="Jarju S."/>
            <person name="Secka A."/>
            <person name="Antonio M."/>
            <person name="Oren A."/>
            <person name="Chaudhuri R.R."/>
            <person name="La Ragione R."/>
            <person name="Hildebrand F."/>
            <person name="Pallen M.J."/>
        </authorList>
    </citation>
    <scope>NUCLEOTIDE SEQUENCE</scope>
    <source>
        <strain evidence="6">CHK157-1446</strain>
    </source>
</reference>